<feature type="transmembrane region" description="Helical" evidence="5">
    <location>
        <begin position="84"/>
        <end position="105"/>
    </location>
</feature>
<dbReference type="GO" id="GO:0016020">
    <property type="term" value="C:membrane"/>
    <property type="evidence" value="ECO:0007669"/>
    <property type="project" value="UniProtKB-SubCell"/>
</dbReference>
<dbReference type="Proteomes" id="UP000425960">
    <property type="component" value="Chromosome"/>
</dbReference>
<feature type="transmembrane region" description="Helical" evidence="5">
    <location>
        <begin position="177"/>
        <end position="195"/>
    </location>
</feature>
<feature type="transmembrane region" description="Helical" evidence="5">
    <location>
        <begin position="248"/>
        <end position="268"/>
    </location>
</feature>
<dbReference type="PANTHER" id="PTHR37422">
    <property type="entry name" value="TEICHURONIC ACID BIOSYNTHESIS PROTEIN TUAE"/>
    <property type="match status" value="1"/>
</dbReference>
<comment type="subcellular location">
    <subcellularLocation>
        <location evidence="1">Membrane</location>
        <topology evidence="1">Multi-pass membrane protein</topology>
    </subcellularLocation>
</comment>
<feature type="transmembrane region" description="Helical" evidence="5">
    <location>
        <begin position="202"/>
        <end position="219"/>
    </location>
</feature>
<dbReference type="EMBL" id="AP021876">
    <property type="protein sequence ID" value="BBO80319.1"/>
    <property type="molecule type" value="Genomic_DNA"/>
</dbReference>
<feature type="transmembrane region" description="Helical" evidence="5">
    <location>
        <begin position="25"/>
        <end position="46"/>
    </location>
</feature>
<dbReference type="PANTHER" id="PTHR37422:SF13">
    <property type="entry name" value="LIPOPOLYSACCHARIDE BIOSYNTHESIS PROTEIN PA4999-RELATED"/>
    <property type="match status" value="1"/>
</dbReference>
<feature type="transmembrane region" description="Helical" evidence="5">
    <location>
        <begin position="400"/>
        <end position="419"/>
    </location>
</feature>
<evidence type="ECO:0000256" key="5">
    <source>
        <dbReference type="SAM" id="Phobius"/>
    </source>
</evidence>
<sequence length="423" mass="47879">MCPFFLPIRVDYHFYFLPDYFARDINGLAVSAFDVFFFMGLGIWLFRIANDRLTAVRLFPRISIPFLIIWLISLAGLIHNSVDGPIAIAVLWQVLKNLLVFLYVANNLHRLGRFRHILILLLIMGLVQSFLGLAQFITGGKLGLTMFGEAERSYFEMRAGAEYVSRVAGTLGHPNKLAVFLNLLLQLNIALLFGVRTARQRLWLWLTLGIMGIAMVLTYSRGGWLGLIFGGGVTLFWCLYRIIGKRTLAMIAVGTISAMIFLSLVIGIPSVRKRLFENDYGTAALRVPMSLVAANTIVHNPLLGVGLNNYTAESKRYDISDSGVSYTFPRPVHNEFLLIGAEQGVIALILFLSILAQMFIYLFWVANHSPSRYLSYAAIGFFSGWLGWCLHHQFEYEYVFFPEFTWVLFGMFQAMVVWIDSDS</sequence>
<feature type="transmembrane region" description="Helical" evidence="5">
    <location>
        <begin position="117"/>
        <end position="137"/>
    </location>
</feature>
<evidence type="ECO:0000256" key="4">
    <source>
        <dbReference type="ARBA" id="ARBA00023136"/>
    </source>
</evidence>
<feature type="transmembrane region" description="Helical" evidence="5">
    <location>
        <begin position="373"/>
        <end position="394"/>
    </location>
</feature>
<evidence type="ECO:0000256" key="3">
    <source>
        <dbReference type="ARBA" id="ARBA00022989"/>
    </source>
</evidence>
<protein>
    <submittedName>
        <fullName evidence="7">Exopolysaccharide biosynthesis protein</fullName>
    </submittedName>
</protein>
<evidence type="ECO:0000313" key="7">
    <source>
        <dbReference type="EMBL" id="BBO80319.1"/>
    </source>
</evidence>
<keyword evidence="2 5" id="KW-0812">Transmembrane</keyword>
<name>A0A5K7ZL07_9BACT</name>
<organism evidence="7 8">
    <name type="scientific">Desulfosarcina ovata subsp. sediminis</name>
    <dbReference type="NCBI Taxonomy" id="885957"/>
    <lineage>
        <taxon>Bacteria</taxon>
        <taxon>Pseudomonadati</taxon>
        <taxon>Thermodesulfobacteriota</taxon>
        <taxon>Desulfobacteria</taxon>
        <taxon>Desulfobacterales</taxon>
        <taxon>Desulfosarcinaceae</taxon>
        <taxon>Desulfosarcina</taxon>
    </lineage>
</organism>
<dbReference type="RefSeq" id="WP_173179061.1">
    <property type="nucleotide sequence ID" value="NZ_AP021876.1"/>
</dbReference>
<keyword evidence="4 5" id="KW-0472">Membrane</keyword>
<reference evidence="7 8" key="1">
    <citation type="submission" date="2019-11" db="EMBL/GenBank/DDBJ databases">
        <title>Comparative genomics of hydrocarbon-degrading Desulfosarcina strains.</title>
        <authorList>
            <person name="Watanabe M."/>
            <person name="Kojima H."/>
            <person name="Fukui M."/>
        </authorList>
    </citation>
    <scope>NUCLEOTIDE SEQUENCE [LARGE SCALE GENOMIC DNA]</scope>
    <source>
        <strain evidence="7 8">28bB2T</strain>
    </source>
</reference>
<dbReference type="Pfam" id="PF04932">
    <property type="entry name" value="Wzy_C"/>
    <property type="match status" value="1"/>
</dbReference>
<feature type="transmembrane region" description="Helical" evidence="5">
    <location>
        <begin position="345"/>
        <end position="366"/>
    </location>
</feature>
<evidence type="ECO:0000256" key="2">
    <source>
        <dbReference type="ARBA" id="ARBA00022692"/>
    </source>
</evidence>
<feature type="transmembrane region" description="Helical" evidence="5">
    <location>
        <begin position="225"/>
        <end position="243"/>
    </location>
</feature>
<evidence type="ECO:0000256" key="1">
    <source>
        <dbReference type="ARBA" id="ARBA00004141"/>
    </source>
</evidence>
<dbReference type="InterPro" id="IPR051533">
    <property type="entry name" value="WaaL-like"/>
</dbReference>
<dbReference type="AlphaFoldDB" id="A0A5K7ZL07"/>
<accession>A0A5K7ZL07</accession>
<gene>
    <name evidence="7" type="primary">wzy</name>
    <name evidence="7" type="ORF">DSCO28_08850</name>
</gene>
<feature type="transmembrane region" description="Helical" evidence="5">
    <location>
        <begin position="58"/>
        <end position="78"/>
    </location>
</feature>
<keyword evidence="3 5" id="KW-1133">Transmembrane helix</keyword>
<evidence type="ECO:0000259" key="6">
    <source>
        <dbReference type="Pfam" id="PF04932"/>
    </source>
</evidence>
<dbReference type="InterPro" id="IPR007016">
    <property type="entry name" value="O-antigen_ligase-rel_domated"/>
</dbReference>
<evidence type="ECO:0000313" key="8">
    <source>
        <dbReference type="Proteomes" id="UP000425960"/>
    </source>
</evidence>
<feature type="domain" description="O-antigen ligase-related" evidence="6">
    <location>
        <begin position="207"/>
        <end position="352"/>
    </location>
</feature>
<dbReference type="KEGG" id="dov:DSCO28_08850"/>
<proteinExistence type="predicted"/>